<dbReference type="EMBL" id="KV428290">
    <property type="protein sequence ID" value="KZT32849.1"/>
    <property type="molecule type" value="Genomic_DNA"/>
</dbReference>
<keyword evidence="2" id="KW-1185">Reference proteome</keyword>
<sequence>MKGTGRASVASQRSGYSSCFSTHFVSKTTVLSRSVPPALIGFRARIRLPECELGLRKLYINLPSPEYSFSPSTTIPSHLPLAGLTVVSTKSSLAPEIVCRVSDYPLRSATLRSIAGLCSTPLRRA</sequence>
<name>A0A165Y3R1_9AGAM</name>
<proteinExistence type="predicted"/>
<reference evidence="1 2" key="1">
    <citation type="journal article" date="2016" name="Mol. Biol. Evol.">
        <title>Comparative Genomics of Early-Diverging Mushroom-Forming Fungi Provides Insights into the Origins of Lignocellulose Decay Capabilities.</title>
        <authorList>
            <person name="Nagy L.G."/>
            <person name="Riley R."/>
            <person name="Tritt A."/>
            <person name="Adam C."/>
            <person name="Daum C."/>
            <person name="Floudas D."/>
            <person name="Sun H."/>
            <person name="Yadav J.S."/>
            <person name="Pangilinan J."/>
            <person name="Larsson K.H."/>
            <person name="Matsuura K."/>
            <person name="Barry K."/>
            <person name="Labutti K."/>
            <person name="Kuo R."/>
            <person name="Ohm R.A."/>
            <person name="Bhattacharya S.S."/>
            <person name="Shirouzu T."/>
            <person name="Yoshinaga Y."/>
            <person name="Martin F.M."/>
            <person name="Grigoriev I.V."/>
            <person name="Hibbett D.S."/>
        </authorList>
    </citation>
    <scope>NUCLEOTIDE SEQUENCE [LARGE SCALE GENOMIC DNA]</scope>
    <source>
        <strain evidence="1 2">HHB10207 ss-3</strain>
    </source>
</reference>
<dbReference type="Proteomes" id="UP000076798">
    <property type="component" value="Unassembled WGS sequence"/>
</dbReference>
<gene>
    <name evidence="1" type="ORF">SISSUDRAFT_474351</name>
</gene>
<protein>
    <submittedName>
        <fullName evidence="1">Uncharacterized protein</fullName>
    </submittedName>
</protein>
<dbReference type="AlphaFoldDB" id="A0A165Y3R1"/>
<evidence type="ECO:0000313" key="2">
    <source>
        <dbReference type="Proteomes" id="UP000076798"/>
    </source>
</evidence>
<organism evidence="1 2">
    <name type="scientific">Sistotremastrum suecicum HHB10207 ss-3</name>
    <dbReference type="NCBI Taxonomy" id="1314776"/>
    <lineage>
        <taxon>Eukaryota</taxon>
        <taxon>Fungi</taxon>
        <taxon>Dikarya</taxon>
        <taxon>Basidiomycota</taxon>
        <taxon>Agaricomycotina</taxon>
        <taxon>Agaricomycetes</taxon>
        <taxon>Sistotremastrales</taxon>
        <taxon>Sistotremastraceae</taxon>
        <taxon>Sistotremastrum</taxon>
    </lineage>
</organism>
<evidence type="ECO:0000313" key="1">
    <source>
        <dbReference type="EMBL" id="KZT32849.1"/>
    </source>
</evidence>
<accession>A0A165Y3R1</accession>